<proteinExistence type="predicted"/>
<feature type="domain" description="HTH cro/C1-type" evidence="1">
    <location>
        <begin position="7"/>
        <end position="60"/>
    </location>
</feature>
<dbReference type="Pfam" id="PF01381">
    <property type="entry name" value="HTH_3"/>
    <property type="match status" value="1"/>
</dbReference>
<evidence type="ECO:0000259" key="1">
    <source>
        <dbReference type="PROSITE" id="PS50943"/>
    </source>
</evidence>
<dbReference type="Proteomes" id="UP000634522">
    <property type="component" value="Unassembled WGS sequence"/>
</dbReference>
<reference evidence="2 3" key="1">
    <citation type="submission" date="2019-12" db="EMBL/GenBank/DDBJ databases">
        <title>Comparative genomics gives insights into the taxonomy of the Azoarcus-Aromatoleum group and reveals separate origins of nif in the plant-associated Azoarcus and non-plant-associated Aromatoleum sub-groups.</title>
        <authorList>
            <person name="Lafos M."/>
            <person name="Maluk M."/>
            <person name="Batista M."/>
            <person name="Junghare M."/>
            <person name="Carmona M."/>
            <person name="Faoro H."/>
            <person name="Cruz L.M."/>
            <person name="Battistoni F."/>
            <person name="De Souza E."/>
            <person name="Pedrosa F."/>
            <person name="Chen W.-M."/>
            <person name="Poole P.S."/>
            <person name="Dixon R.A."/>
            <person name="James E.K."/>
        </authorList>
    </citation>
    <scope>NUCLEOTIDE SEQUENCE [LARGE SCALE GENOMIC DNA]</scope>
    <source>
        <strain evidence="2 3">T</strain>
    </source>
</reference>
<keyword evidence="3" id="KW-1185">Reference proteome</keyword>
<protein>
    <submittedName>
        <fullName evidence="2">Helix-turn-helix domain-containing protein</fullName>
    </submittedName>
</protein>
<dbReference type="PROSITE" id="PS50943">
    <property type="entry name" value="HTH_CROC1"/>
    <property type="match status" value="1"/>
</dbReference>
<dbReference type="RefSeq" id="WP_169141164.1">
    <property type="nucleotide sequence ID" value="NZ_WTVS01000026.1"/>
</dbReference>
<name>A0ABX1NGI0_9RHOO</name>
<accession>A0ABX1NGI0</accession>
<organism evidence="2 3">
    <name type="scientific">Aromatoleum toluolicum</name>
    <dbReference type="NCBI Taxonomy" id="90060"/>
    <lineage>
        <taxon>Bacteria</taxon>
        <taxon>Pseudomonadati</taxon>
        <taxon>Pseudomonadota</taxon>
        <taxon>Betaproteobacteria</taxon>
        <taxon>Rhodocyclales</taxon>
        <taxon>Rhodocyclaceae</taxon>
        <taxon>Aromatoleum</taxon>
    </lineage>
</organism>
<dbReference type="SUPFAM" id="SSF47413">
    <property type="entry name" value="lambda repressor-like DNA-binding domains"/>
    <property type="match status" value="1"/>
</dbReference>
<gene>
    <name evidence="2" type="ORF">GPA27_13560</name>
</gene>
<evidence type="ECO:0000313" key="3">
    <source>
        <dbReference type="Proteomes" id="UP000634522"/>
    </source>
</evidence>
<comment type="caution">
    <text evidence="2">The sequence shown here is derived from an EMBL/GenBank/DDBJ whole genome shotgun (WGS) entry which is preliminary data.</text>
</comment>
<dbReference type="InterPro" id="IPR010982">
    <property type="entry name" value="Lambda_DNA-bd_dom_sf"/>
</dbReference>
<dbReference type="InterPro" id="IPR001387">
    <property type="entry name" value="Cro/C1-type_HTH"/>
</dbReference>
<dbReference type="CDD" id="cd00093">
    <property type="entry name" value="HTH_XRE"/>
    <property type="match status" value="1"/>
</dbReference>
<sequence>MPTVQEIILRLRAAGYSQTRIANEIGAPQPRISRWERGEAPDSADDALKLANLLAQVDAAPVTSEGVGADITSPSGAA</sequence>
<dbReference type="SMART" id="SM00530">
    <property type="entry name" value="HTH_XRE"/>
    <property type="match status" value="1"/>
</dbReference>
<dbReference type="Gene3D" id="1.10.260.40">
    <property type="entry name" value="lambda repressor-like DNA-binding domains"/>
    <property type="match status" value="1"/>
</dbReference>
<dbReference type="EMBL" id="WTVS01000026">
    <property type="protein sequence ID" value="NMF98413.1"/>
    <property type="molecule type" value="Genomic_DNA"/>
</dbReference>
<evidence type="ECO:0000313" key="2">
    <source>
        <dbReference type="EMBL" id="NMF98413.1"/>
    </source>
</evidence>